<dbReference type="AlphaFoldDB" id="A0A5E4NAQ7"/>
<keyword evidence="3" id="KW-1185">Reference proteome</keyword>
<proteinExistence type="predicted"/>
<sequence length="159" mass="17558">MVPITLTSAEQSRPSPTRPPYPQMADMTEAIPRAFSLMQMAEAEKTGVTAGGSEAPGDEDRSQPRSLFSLSPLPANDRRPVEPQDERVREEGANDGDDEEEEEHEGEGEVDDDDDDDEGVEEEEEAQAEEESSENEDECDETSEDEDDDDDDDEEDSCA</sequence>
<feature type="compositionally biased region" description="Basic and acidic residues" evidence="1">
    <location>
        <begin position="76"/>
        <end position="92"/>
    </location>
</feature>
<evidence type="ECO:0000313" key="3">
    <source>
        <dbReference type="Proteomes" id="UP000325440"/>
    </source>
</evidence>
<feature type="region of interest" description="Disordered" evidence="1">
    <location>
        <begin position="1"/>
        <end position="159"/>
    </location>
</feature>
<dbReference type="EMBL" id="CABPRJ010001931">
    <property type="protein sequence ID" value="VVC41908.1"/>
    <property type="molecule type" value="Genomic_DNA"/>
</dbReference>
<feature type="compositionally biased region" description="Polar residues" evidence="1">
    <location>
        <begin position="1"/>
        <end position="15"/>
    </location>
</feature>
<evidence type="ECO:0000256" key="1">
    <source>
        <dbReference type="SAM" id="MobiDB-lite"/>
    </source>
</evidence>
<feature type="compositionally biased region" description="Acidic residues" evidence="1">
    <location>
        <begin position="93"/>
        <end position="159"/>
    </location>
</feature>
<name>A0A5E4NAQ7_9HEMI</name>
<reference evidence="2 3" key="1">
    <citation type="submission" date="2019-08" db="EMBL/GenBank/DDBJ databases">
        <authorList>
            <person name="Alioto T."/>
            <person name="Alioto T."/>
            <person name="Gomez Garrido J."/>
        </authorList>
    </citation>
    <scope>NUCLEOTIDE SEQUENCE [LARGE SCALE GENOMIC DNA]</scope>
</reference>
<accession>A0A5E4NAQ7</accession>
<gene>
    <name evidence="2" type="ORF">CINCED_3A015892</name>
</gene>
<dbReference type="Proteomes" id="UP000325440">
    <property type="component" value="Unassembled WGS sequence"/>
</dbReference>
<protein>
    <submittedName>
        <fullName evidence="2">Uncharacterized protein</fullName>
    </submittedName>
</protein>
<organism evidence="2 3">
    <name type="scientific">Cinara cedri</name>
    <dbReference type="NCBI Taxonomy" id="506608"/>
    <lineage>
        <taxon>Eukaryota</taxon>
        <taxon>Metazoa</taxon>
        <taxon>Ecdysozoa</taxon>
        <taxon>Arthropoda</taxon>
        <taxon>Hexapoda</taxon>
        <taxon>Insecta</taxon>
        <taxon>Pterygota</taxon>
        <taxon>Neoptera</taxon>
        <taxon>Paraneoptera</taxon>
        <taxon>Hemiptera</taxon>
        <taxon>Sternorrhyncha</taxon>
        <taxon>Aphidomorpha</taxon>
        <taxon>Aphidoidea</taxon>
        <taxon>Aphididae</taxon>
        <taxon>Lachninae</taxon>
        <taxon>Cinara</taxon>
    </lineage>
</organism>
<evidence type="ECO:0000313" key="2">
    <source>
        <dbReference type="EMBL" id="VVC41908.1"/>
    </source>
</evidence>